<protein>
    <submittedName>
        <fullName evidence="2">Uncharacterized protein</fullName>
    </submittedName>
</protein>
<evidence type="ECO:0000313" key="3">
    <source>
        <dbReference type="Proteomes" id="UP000265520"/>
    </source>
</evidence>
<dbReference type="Proteomes" id="UP000265520">
    <property type="component" value="Unassembled WGS sequence"/>
</dbReference>
<proteinExistence type="predicted"/>
<dbReference type="EMBL" id="LXQA010205648">
    <property type="protein sequence ID" value="MCI33593.1"/>
    <property type="molecule type" value="Genomic_DNA"/>
</dbReference>
<keyword evidence="3" id="KW-1185">Reference proteome</keyword>
<keyword evidence="1" id="KW-0812">Transmembrane</keyword>
<organism evidence="2 3">
    <name type="scientific">Trifolium medium</name>
    <dbReference type="NCBI Taxonomy" id="97028"/>
    <lineage>
        <taxon>Eukaryota</taxon>
        <taxon>Viridiplantae</taxon>
        <taxon>Streptophyta</taxon>
        <taxon>Embryophyta</taxon>
        <taxon>Tracheophyta</taxon>
        <taxon>Spermatophyta</taxon>
        <taxon>Magnoliopsida</taxon>
        <taxon>eudicotyledons</taxon>
        <taxon>Gunneridae</taxon>
        <taxon>Pentapetalae</taxon>
        <taxon>rosids</taxon>
        <taxon>fabids</taxon>
        <taxon>Fabales</taxon>
        <taxon>Fabaceae</taxon>
        <taxon>Papilionoideae</taxon>
        <taxon>50 kb inversion clade</taxon>
        <taxon>NPAAA clade</taxon>
        <taxon>Hologalegina</taxon>
        <taxon>IRL clade</taxon>
        <taxon>Trifolieae</taxon>
        <taxon>Trifolium</taxon>
    </lineage>
</organism>
<evidence type="ECO:0000256" key="1">
    <source>
        <dbReference type="SAM" id="Phobius"/>
    </source>
</evidence>
<name>A0A392RAG5_9FABA</name>
<keyword evidence="1" id="KW-0472">Membrane</keyword>
<dbReference type="AlphaFoldDB" id="A0A392RAG5"/>
<keyword evidence="1" id="KW-1133">Transmembrane helix</keyword>
<evidence type="ECO:0000313" key="2">
    <source>
        <dbReference type="EMBL" id="MCI33593.1"/>
    </source>
</evidence>
<comment type="caution">
    <text evidence="2">The sequence shown here is derived from an EMBL/GenBank/DDBJ whole genome shotgun (WGS) entry which is preliminary data.</text>
</comment>
<sequence>MVEFLVQRWVDVLVVVVVVVVVVFLVLVEGLFMRKRLIV</sequence>
<accession>A0A392RAG5</accession>
<feature type="transmembrane region" description="Helical" evidence="1">
    <location>
        <begin position="12"/>
        <end position="32"/>
    </location>
</feature>
<reference evidence="2 3" key="1">
    <citation type="journal article" date="2018" name="Front. Plant Sci.">
        <title>Red Clover (Trifolium pratense) and Zigzag Clover (T. medium) - A Picture of Genomic Similarities and Differences.</title>
        <authorList>
            <person name="Dluhosova J."/>
            <person name="Istvanek J."/>
            <person name="Nedelnik J."/>
            <person name="Repkova J."/>
        </authorList>
    </citation>
    <scope>NUCLEOTIDE SEQUENCE [LARGE SCALE GENOMIC DNA]</scope>
    <source>
        <strain evidence="3">cv. 10/8</strain>
        <tissue evidence="2">Leaf</tissue>
    </source>
</reference>